<dbReference type="AlphaFoldDB" id="A0A8H3R8E2"/>
<keyword evidence="1" id="KW-0418">Kinase</keyword>
<gene>
    <name evidence="1" type="ORF">RCL2_002992800</name>
</gene>
<keyword evidence="1" id="KW-0808">Transferase</keyword>
<protein>
    <submittedName>
        <fullName evidence="1">Kinase-like domain-containing protein</fullName>
    </submittedName>
</protein>
<organism evidence="1 2">
    <name type="scientific">Rhizophagus clarus</name>
    <dbReference type="NCBI Taxonomy" id="94130"/>
    <lineage>
        <taxon>Eukaryota</taxon>
        <taxon>Fungi</taxon>
        <taxon>Fungi incertae sedis</taxon>
        <taxon>Mucoromycota</taxon>
        <taxon>Glomeromycotina</taxon>
        <taxon>Glomeromycetes</taxon>
        <taxon>Glomerales</taxon>
        <taxon>Glomeraceae</taxon>
        <taxon>Rhizophagus</taxon>
    </lineage>
</organism>
<evidence type="ECO:0000313" key="1">
    <source>
        <dbReference type="EMBL" id="GET03595.1"/>
    </source>
</evidence>
<dbReference type="GO" id="GO:0016301">
    <property type="term" value="F:kinase activity"/>
    <property type="evidence" value="ECO:0007669"/>
    <property type="project" value="UniProtKB-KW"/>
</dbReference>
<dbReference type="Gene3D" id="1.10.10.1010">
    <property type="entry name" value="Intein homing endonuclease, domain IV"/>
    <property type="match status" value="1"/>
</dbReference>
<dbReference type="EMBL" id="BLAL01000324">
    <property type="protein sequence ID" value="GET03595.1"/>
    <property type="molecule type" value="Genomic_DNA"/>
</dbReference>
<proteinExistence type="predicted"/>
<dbReference type="Proteomes" id="UP000615446">
    <property type="component" value="Unassembled WGS sequence"/>
</dbReference>
<comment type="caution">
    <text evidence="1">The sequence shown here is derived from an EMBL/GenBank/DDBJ whole genome shotgun (WGS) entry which is preliminary data.</text>
</comment>
<evidence type="ECO:0000313" key="2">
    <source>
        <dbReference type="Proteomes" id="UP000615446"/>
    </source>
</evidence>
<sequence>MLNSSKSNTGLLEWIPYDRFDDIVYIILQKADLVKSYKAIWTDGFITGKWDNTKQSWERKFQPVAVALKTQKTLH</sequence>
<accession>A0A8H3R8E2</accession>
<name>A0A8H3R8E2_9GLOM</name>
<reference evidence="1" key="1">
    <citation type="submission" date="2019-10" db="EMBL/GenBank/DDBJ databases">
        <title>Conservation and host-specific expression of non-tandemly repeated heterogenous ribosome RNA gene in arbuscular mycorrhizal fungi.</title>
        <authorList>
            <person name="Maeda T."/>
            <person name="Kobayashi Y."/>
            <person name="Nakagawa T."/>
            <person name="Ezawa T."/>
            <person name="Yamaguchi K."/>
            <person name="Bino T."/>
            <person name="Nishimoto Y."/>
            <person name="Shigenobu S."/>
            <person name="Kawaguchi M."/>
        </authorList>
    </citation>
    <scope>NUCLEOTIDE SEQUENCE</scope>
    <source>
        <strain evidence="1">HR1</strain>
    </source>
</reference>